<proteinExistence type="predicted"/>
<feature type="compositionally biased region" description="Basic and acidic residues" evidence="1">
    <location>
        <begin position="677"/>
        <end position="686"/>
    </location>
</feature>
<feature type="region of interest" description="Disordered" evidence="1">
    <location>
        <begin position="332"/>
        <end position="396"/>
    </location>
</feature>
<feature type="compositionally biased region" description="Low complexity" evidence="1">
    <location>
        <begin position="355"/>
        <end position="364"/>
    </location>
</feature>
<feature type="compositionally biased region" description="Low complexity" evidence="1">
    <location>
        <begin position="797"/>
        <end position="806"/>
    </location>
</feature>
<feature type="region of interest" description="Disordered" evidence="1">
    <location>
        <begin position="569"/>
        <end position="605"/>
    </location>
</feature>
<feature type="compositionally biased region" description="Low complexity" evidence="1">
    <location>
        <begin position="687"/>
        <end position="702"/>
    </location>
</feature>
<protein>
    <submittedName>
        <fullName evidence="2">Uncharacterized protein</fullName>
    </submittedName>
</protein>
<feature type="compositionally biased region" description="Low complexity" evidence="1">
    <location>
        <begin position="755"/>
        <end position="771"/>
    </location>
</feature>
<feature type="compositionally biased region" description="Low complexity" evidence="1">
    <location>
        <begin position="569"/>
        <end position="578"/>
    </location>
</feature>
<dbReference type="AlphaFoldDB" id="A0A9W6BSK7"/>
<name>A0A9W6BSK7_9CHLO</name>
<feature type="region of interest" description="Disordered" evidence="1">
    <location>
        <begin position="163"/>
        <end position="197"/>
    </location>
</feature>
<feature type="compositionally biased region" description="Basic and acidic residues" evidence="1">
    <location>
        <begin position="921"/>
        <end position="933"/>
    </location>
</feature>
<feature type="compositionally biased region" description="Gly residues" evidence="1">
    <location>
        <begin position="343"/>
        <end position="354"/>
    </location>
</feature>
<feature type="compositionally biased region" description="Low complexity" evidence="1">
    <location>
        <begin position="736"/>
        <end position="745"/>
    </location>
</feature>
<reference evidence="2 3" key="1">
    <citation type="journal article" date="2023" name="Commun. Biol.">
        <title>Reorganization of the ancestral sex-determining regions during the evolution of trioecy in Pleodorina starrii.</title>
        <authorList>
            <person name="Takahashi K."/>
            <person name="Suzuki S."/>
            <person name="Kawai-Toyooka H."/>
            <person name="Yamamoto K."/>
            <person name="Hamaji T."/>
            <person name="Ootsuki R."/>
            <person name="Yamaguchi H."/>
            <person name="Kawachi M."/>
            <person name="Higashiyama T."/>
            <person name="Nozaki H."/>
        </authorList>
    </citation>
    <scope>NUCLEOTIDE SEQUENCE [LARGE SCALE GENOMIC DNA]</scope>
    <source>
        <strain evidence="2 3">NIES-4479</strain>
    </source>
</reference>
<feature type="region of interest" description="Disordered" evidence="1">
    <location>
        <begin position="672"/>
        <end position="987"/>
    </location>
</feature>
<feature type="region of interest" description="Disordered" evidence="1">
    <location>
        <begin position="409"/>
        <end position="429"/>
    </location>
</feature>
<comment type="caution">
    <text evidence="2">The sequence shown here is derived from an EMBL/GenBank/DDBJ whole genome shotgun (WGS) entry which is preliminary data.</text>
</comment>
<feature type="region of interest" description="Disordered" evidence="1">
    <location>
        <begin position="635"/>
        <end position="656"/>
    </location>
</feature>
<evidence type="ECO:0000313" key="3">
    <source>
        <dbReference type="Proteomes" id="UP001165080"/>
    </source>
</evidence>
<feature type="compositionally biased region" description="Low complexity" evidence="1">
    <location>
        <begin position="904"/>
        <end position="914"/>
    </location>
</feature>
<feature type="region of interest" description="Disordered" evidence="1">
    <location>
        <begin position="230"/>
        <end position="291"/>
    </location>
</feature>
<evidence type="ECO:0000256" key="1">
    <source>
        <dbReference type="SAM" id="MobiDB-lite"/>
    </source>
</evidence>
<feature type="compositionally biased region" description="Low complexity" evidence="1">
    <location>
        <begin position="281"/>
        <end position="291"/>
    </location>
</feature>
<feature type="compositionally biased region" description="Gly residues" evidence="1">
    <location>
        <begin position="954"/>
        <end position="963"/>
    </location>
</feature>
<feature type="compositionally biased region" description="Low complexity" evidence="1">
    <location>
        <begin position="869"/>
        <end position="882"/>
    </location>
</feature>
<organism evidence="2 3">
    <name type="scientific">Pleodorina starrii</name>
    <dbReference type="NCBI Taxonomy" id="330485"/>
    <lineage>
        <taxon>Eukaryota</taxon>
        <taxon>Viridiplantae</taxon>
        <taxon>Chlorophyta</taxon>
        <taxon>core chlorophytes</taxon>
        <taxon>Chlorophyceae</taxon>
        <taxon>CS clade</taxon>
        <taxon>Chlamydomonadales</taxon>
        <taxon>Volvocaceae</taxon>
        <taxon>Pleodorina</taxon>
    </lineage>
</organism>
<dbReference type="Proteomes" id="UP001165080">
    <property type="component" value="Unassembled WGS sequence"/>
</dbReference>
<dbReference type="EMBL" id="BRXU01000017">
    <property type="protein sequence ID" value="GLC56962.1"/>
    <property type="molecule type" value="Genomic_DNA"/>
</dbReference>
<gene>
    <name evidence="2" type="primary">PLEST003134</name>
    <name evidence="2" type="ORF">PLESTB_001168100</name>
</gene>
<feature type="compositionally biased region" description="Gly residues" evidence="1">
    <location>
        <begin position="412"/>
        <end position="423"/>
    </location>
</feature>
<feature type="compositionally biased region" description="Low complexity" evidence="1">
    <location>
        <begin position="824"/>
        <end position="840"/>
    </location>
</feature>
<feature type="compositionally biased region" description="Basic residues" evidence="1">
    <location>
        <begin position="964"/>
        <end position="974"/>
    </location>
</feature>
<evidence type="ECO:0000313" key="2">
    <source>
        <dbReference type="EMBL" id="GLC56962.1"/>
    </source>
</evidence>
<feature type="compositionally biased region" description="Gly residues" evidence="1">
    <location>
        <begin position="975"/>
        <end position="987"/>
    </location>
</feature>
<accession>A0A9W6BSK7</accession>
<keyword evidence="3" id="KW-1185">Reference proteome</keyword>
<sequence length="987" mass="98718">MGRFQGVAENMVAEAMVHGWEAICKLWAASGILDNYGSEGALLDDADKTVQKNLQDALGHLEAALEKFGCNSVRYVSGITYNPVLHELDPFDPKLEAFRQRREYPGSSSGGAALSDSLNGAAVALVVRPGLEVSGILRARPRVRVSLPSTLVGSAPLVTLSASSTQQQNAMPAPSDLTGPQLGAAAPEPTGACTDAVTPLGDASTVATSAGLAHAGQGLPDAATAASVSSLGSAGPVSRPSEQVGSTDDSEGWHEWSPASGSGRGQESDPAAAHDHRRADVGGSSASTSVVAGGGGVAVTAAAPGGGGVAAAAPRGPLQLLLALRAGHNSSGALRDASEHSAGAGGDGASGGAARGAAGAEAAAMRPGWPGESSAGRWHEAKGASTRPDPAAAAAAAALRSEPCAFDAARESGGGASGDGNGAEYGTMLEDDGDDDVCYLQYDASVLHPVGHYAQLRPAPASSAAPPPPPPQQPLQQQCQPVARVAVPPDGGNAGGIPPSAASAVPVLLALERAATLGPSASWGPLLQGPNLHPSTTQHAGHAAACSNAAATHAPAEAAGVVAAVCSGSASGRSQGAGKPDGGNDDSDRAGAAANTGRSTSSRATGAYSRVAAAAAKAAAAAFKSAAAKAAAEASRLGVPSGRSTPLPPSSTGATAAAAGVAPAAAAASKSAAAASHSDDSRDATRRSNGAAAAAPDAAAAPLHPQPNGCYSGDGPEGAATQERPPRQSAAPVNTQQQQRQQQPPRKQRRDISRDSSMSLASGASGAGVAEDGPEQQRPVERRQPRGSKQGAVPVLQQQPQPSQPSQKRKPREPGQSQERQELHQQPQQHQRQQQQQPSQNDQDCGPHQANQREQYGRHPRKSAPEPPAQQQQQLPAEAEAATGPKHTGWACPAKAPMTEELSEASSSFAGGASWRSRNMRSMDGDGSEHQEDGALEYEEPGGGAEGGRRRGGGGRGRGGGGRRGGRGGWRRRGGGGWDAAGAGGGQ</sequence>